<comment type="caution">
    <text evidence="5">The sequence shown here is derived from an EMBL/GenBank/DDBJ whole genome shotgun (WGS) entry which is preliminary data.</text>
</comment>
<evidence type="ECO:0000259" key="4">
    <source>
        <dbReference type="Pfam" id="PF00535"/>
    </source>
</evidence>
<dbReference type="EMBL" id="FOZN01000003">
    <property type="protein sequence ID" value="SFS14046.1"/>
    <property type="molecule type" value="Genomic_DNA"/>
</dbReference>
<dbReference type="RefSeq" id="WP_092918001.1">
    <property type="nucleotide sequence ID" value="NZ_FOZN01000003.1"/>
</dbReference>
<accession>A0AA94HMZ4</accession>
<dbReference type="InterPro" id="IPR029044">
    <property type="entry name" value="Nucleotide-diphossugar_trans"/>
</dbReference>
<feature type="domain" description="Glycosyltransferase 2-like" evidence="4">
    <location>
        <begin position="14"/>
        <end position="144"/>
    </location>
</feature>
<name>A0AA94HMZ4_9MICO</name>
<dbReference type="PANTHER" id="PTHR43685">
    <property type="entry name" value="GLYCOSYLTRANSFERASE"/>
    <property type="match status" value="1"/>
</dbReference>
<keyword evidence="6" id="KW-1185">Reference proteome</keyword>
<sequence>MAEDGATAVPRIVVLMATHQGARYIDEQLRTVLGQQGVEVRLVISDDASTDGTAAIVASAAHDPRVTVLPARRSGSAPGNFLRLVREADVADADAVAFVDQDDLWHLDKLSRQWALLGSRGADAVSSDVLAFWGPDPEHATAARMLRKSQPQRELDFLLESAGPGCTFLMSARAFATIREVVADPARIDPSVPHDWLAYAIVRATGGSWYIDDESTLDYRQHGKNTTGANVGLRQAAVRGGKLANGEYRRQCGAVARLSAELAEGALGARLAAVAPLFDRSDLASRRALWRIAPQLRRDPRDVVLLRLVLLLGTW</sequence>
<gene>
    <name evidence="5" type="ORF">SAMN04487783_1756</name>
</gene>
<evidence type="ECO:0000256" key="3">
    <source>
        <dbReference type="ARBA" id="ARBA00022679"/>
    </source>
</evidence>
<organism evidence="5 6">
    <name type="scientific">Agrococcus baldri</name>
    <dbReference type="NCBI Taxonomy" id="153730"/>
    <lineage>
        <taxon>Bacteria</taxon>
        <taxon>Bacillati</taxon>
        <taxon>Actinomycetota</taxon>
        <taxon>Actinomycetes</taxon>
        <taxon>Micrococcales</taxon>
        <taxon>Microbacteriaceae</taxon>
        <taxon>Agrococcus</taxon>
    </lineage>
</organism>
<dbReference type="AlphaFoldDB" id="A0AA94HMZ4"/>
<dbReference type="SUPFAM" id="SSF53448">
    <property type="entry name" value="Nucleotide-diphospho-sugar transferases"/>
    <property type="match status" value="1"/>
</dbReference>
<reference evidence="5 6" key="1">
    <citation type="submission" date="2016-10" db="EMBL/GenBank/DDBJ databases">
        <authorList>
            <person name="Varghese N."/>
            <person name="Submissions S."/>
        </authorList>
    </citation>
    <scope>NUCLEOTIDE SEQUENCE [LARGE SCALE GENOMIC DNA]</scope>
    <source>
        <strain evidence="5 6">IAM 15147</strain>
    </source>
</reference>
<protein>
    <submittedName>
        <fullName evidence="5">Rhamnosyltransferase</fullName>
    </submittedName>
</protein>
<evidence type="ECO:0000313" key="6">
    <source>
        <dbReference type="Proteomes" id="UP000198506"/>
    </source>
</evidence>
<dbReference type="Pfam" id="PF00535">
    <property type="entry name" value="Glycos_transf_2"/>
    <property type="match status" value="1"/>
</dbReference>
<dbReference type="Proteomes" id="UP000198506">
    <property type="component" value="Unassembled WGS sequence"/>
</dbReference>
<dbReference type="InterPro" id="IPR001173">
    <property type="entry name" value="Glyco_trans_2-like"/>
</dbReference>
<keyword evidence="3" id="KW-0808">Transferase</keyword>
<evidence type="ECO:0000256" key="2">
    <source>
        <dbReference type="ARBA" id="ARBA00022676"/>
    </source>
</evidence>
<dbReference type="InterPro" id="IPR050834">
    <property type="entry name" value="Glycosyltransf_2"/>
</dbReference>
<comment type="similarity">
    <text evidence="1">Belongs to the glycosyltransferase 2 family.</text>
</comment>
<dbReference type="Gene3D" id="3.90.550.10">
    <property type="entry name" value="Spore Coat Polysaccharide Biosynthesis Protein SpsA, Chain A"/>
    <property type="match status" value="1"/>
</dbReference>
<dbReference type="GO" id="GO:0016757">
    <property type="term" value="F:glycosyltransferase activity"/>
    <property type="evidence" value="ECO:0007669"/>
    <property type="project" value="UniProtKB-KW"/>
</dbReference>
<keyword evidence="2" id="KW-0328">Glycosyltransferase</keyword>
<proteinExistence type="inferred from homology"/>
<evidence type="ECO:0000313" key="5">
    <source>
        <dbReference type="EMBL" id="SFS14046.1"/>
    </source>
</evidence>
<evidence type="ECO:0000256" key="1">
    <source>
        <dbReference type="ARBA" id="ARBA00006739"/>
    </source>
</evidence>
<dbReference type="PANTHER" id="PTHR43685:SF5">
    <property type="entry name" value="GLYCOSYLTRANSFERASE EPSE-RELATED"/>
    <property type="match status" value="1"/>
</dbReference>